<feature type="non-terminal residue" evidence="1">
    <location>
        <position position="256"/>
    </location>
</feature>
<proteinExistence type="predicted"/>
<dbReference type="EMBL" id="BARS01038346">
    <property type="protein sequence ID" value="GAG21571.1"/>
    <property type="molecule type" value="Genomic_DNA"/>
</dbReference>
<feature type="non-terminal residue" evidence="1">
    <location>
        <position position="1"/>
    </location>
</feature>
<gene>
    <name evidence="1" type="ORF">S01H1_58688</name>
</gene>
<reference evidence="1" key="1">
    <citation type="journal article" date="2014" name="Front. Microbiol.">
        <title>High frequency of phylogenetically diverse reductive dehalogenase-homologous genes in deep subseafloor sedimentary metagenomes.</title>
        <authorList>
            <person name="Kawai M."/>
            <person name="Futagami T."/>
            <person name="Toyoda A."/>
            <person name="Takaki Y."/>
            <person name="Nishi S."/>
            <person name="Hori S."/>
            <person name="Arai W."/>
            <person name="Tsubouchi T."/>
            <person name="Morono Y."/>
            <person name="Uchiyama I."/>
            <person name="Ito T."/>
            <person name="Fujiyama A."/>
            <person name="Inagaki F."/>
            <person name="Takami H."/>
        </authorList>
    </citation>
    <scope>NUCLEOTIDE SEQUENCE</scope>
    <source>
        <strain evidence="1">Expedition CK06-06</strain>
    </source>
</reference>
<protein>
    <submittedName>
        <fullName evidence="1">Uncharacterized protein</fullName>
    </submittedName>
</protein>
<sequence>GQFPIYTLRGEFQYSYYADYQRRFGQVYKDVILKYVAYLAYADLSDQDNELISPFISLIQINEDLSINVSIPTIELADKLVKNIENILEQGISGVNNKTGSAWLVEPCKDLQDGIIKRWLVQNIDNNAYPMLFKDVSGNEIMVFRSRLGIKYPSPFNFSKEHMEKSKKSLLEALRKYYSERQVCHDDLEPVELEKISTMTLNELLRLIPVTQNKITYCFSVDTLSKLDKFENPLTRQPFSEKTLLRMRYLEEGWRG</sequence>
<organism evidence="1">
    <name type="scientific">marine sediment metagenome</name>
    <dbReference type="NCBI Taxonomy" id="412755"/>
    <lineage>
        <taxon>unclassified sequences</taxon>
        <taxon>metagenomes</taxon>
        <taxon>ecological metagenomes</taxon>
    </lineage>
</organism>
<dbReference type="AlphaFoldDB" id="X0X9F2"/>
<evidence type="ECO:0000313" key="1">
    <source>
        <dbReference type="EMBL" id="GAG21571.1"/>
    </source>
</evidence>
<accession>X0X9F2</accession>
<name>X0X9F2_9ZZZZ</name>
<comment type="caution">
    <text evidence="1">The sequence shown here is derived from an EMBL/GenBank/DDBJ whole genome shotgun (WGS) entry which is preliminary data.</text>
</comment>